<dbReference type="AlphaFoldDB" id="A0AAE3DG32"/>
<dbReference type="InterPro" id="IPR045706">
    <property type="entry name" value="DUF6062"/>
</dbReference>
<comment type="caution">
    <text evidence="1">The sequence shown here is derived from an EMBL/GenBank/DDBJ whole genome shotgun (WGS) entry which is preliminary data.</text>
</comment>
<protein>
    <submittedName>
        <fullName evidence="1">DUF6062 family protein</fullName>
    </submittedName>
</protein>
<keyword evidence="2" id="KW-1185">Reference proteome</keyword>
<sequence>MREDICSIPISEIFEPKDGCPFCRMRDMLEDRMATYITGAAMMEPDVRVETNRLGFCHQHFEQILQRGSRLSVALILESLLDEAGKEILPEDDKLAPKKILAAADRRAHSCFVCENVEKNMQHLSATVIKLWQSEPEFRTLYSEQTHICLPHYSFILAAAQKMPRKNFQPFAAETKRLAKNYLDTVKADTTHFCRMFDYRNAGGDWGNSRDAIERAITYLTSREPTVTTKTEGKNR</sequence>
<organism evidence="1 2">
    <name type="scientific">Hominenteromicrobium mulieris</name>
    <dbReference type="NCBI Taxonomy" id="2885357"/>
    <lineage>
        <taxon>Bacteria</taxon>
        <taxon>Bacillati</taxon>
        <taxon>Bacillota</taxon>
        <taxon>Clostridia</taxon>
        <taxon>Eubacteriales</taxon>
        <taxon>Oscillospiraceae</taxon>
        <taxon>Hominenteromicrobium</taxon>
    </lineage>
</organism>
<reference evidence="1" key="1">
    <citation type="submission" date="2021-10" db="EMBL/GenBank/DDBJ databases">
        <title>Anaerobic single-cell dispensing facilitates the cultivation of human gut bacteria.</title>
        <authorList>
            <person name="Afrizal A."/>
        </authorList>
    </citation>
    <scope>NUCLEOTIDE SEQUENCE</scope>
    <source>
        <strain evidence="1">CLA-AA-H250</strain>
    </source>
</reference>
<dbReference type="EMBL" id="JAJEQC010000008">
    <property type="protein sequence ID" value="MCC2137131.1"/>
    <property type="molecule type" value="Genomic_DNA"/>
</dbReference>
<dbReference type="Proteomes" id="UP001199424">
    <property type="component" value="Unassembled WGS sequence"/>
</dbReference>
<evidence type="ECO:0000313" key="1">
    <source>
        <dbReference type="EMBL" id="MCC2137131.1"/>
    </source>
</evidence>
<evidence type="ECO:0000313" key="2">
    <source>
        <dbReference type="Proteomes" id="UP001199424"/>
    </source>
</evidence>
<dbReference type="Pfam" id="PF19538">
    <property type="entry name" value="DUF6062"/>
    <property type="match status" value="1"/>
</dbReference>
<proteinExistence type="predicted"/>
<accession>A0AAE3DG32</accession>
<name>A0AAE3DG32_9FIRM</name>
<gene>
    <name evidence="1" type="ORF">LKD31_08890</name>
</gene>
<dbReference type="RefSeq" id="WP_308449425.1">
    <property type="nucleotide sequence ID" value="NZ_JAJEQC010000008.1"/>
</dbReference>